<dbReference type="GO" id="GO:0000702">
    <property type="term" value="F:oxidized base lesion DNA N-glycosylase activity"/>
    <property type="evidence" value="ECO:0007669"/>
    <property type="project" value="UniProtKB-ARBA"/>
</dbReference>
<evidence type="ECO:0000259" key="2">
    <source>
        <dbReference type="SMART" id="SM00478"/>
    </source>
</evidence>
<evidence type="ECO:0000313" key="3">
    <source>
        <dbReference type="EMBL" id="KKY27554.1"/>
    </source>
</evidence>
<reference evidence="3 4" key="2">
    <citation type="submission" date="2015-05" db="EMBL/GenBank/DDBJ databases">
        <authorList>
            <person name="Morales-Cruz A."/>
            <person name="Amrine K.C."/>
            <person name="Cantu D."/>
        </authorList>
    </citation>
    <scope>NUCLEOTIDE SEQUENCE [LARGE SCALE GENOMIC DNA]</scope>
    <source>
        <strain evidence="3">UCRPC4</strain>
    </source>
</reference>
<organism evidence="3 4">
    <name type="scientific">Phaeomoniella chlamydospora</name>
    <name type="common">Phaeoacremonium chlamydosporum</name>
    <dbReference type="NCBI Taxonomy" id="158046"/>
    <lineage>
        <taxon>Eukaryota</taxon>
        <taxon>Fungi</taxon>
        <taxon>Dikarya</taxon>
        <taxon>Ascomycota</taxon>
        <taxon>Pezizomycotina</taxon>
        <taxon>Eurotiomycetes</taxon>
        <taxon>Chaetothyriomycetidae</taxon>
        <taxon>Phaeomoniellales</taxon>
        <taxon>Phaeomoniellaceae</taxon>
        <taxon>Phaeomoniella</taxon>
    </lineage>
</organism>
<dbReference type="AlphaFoldDB" id="A0A0G2EZK4"/>
<feature type="domain" description="HhH-GPD" evidence="2">
    <location>
        <begin position="175"/>
        <end position="337"/>
    </location>
</feature>
<sequence length="381" mass="41379">MGTAKGAMNEDDVDLVVKEEKIDSPKEGVSKASTGKRKRSEASTRSATDREFSLGQKRKTQQPRPRTTKAVKTEDAEIASPTTSPKAKKTKTPAASTAAAEDLQAAKLKKYAQYATRSPYPSYPHPTASECSTALSILSSLHGTRSRPSELKASSTSAGCGDSPSVLDALVRTILSQNTSNRNSTAAKLSMDSVYGRSDNWPAIASGGEAKLVSAIRCGGLAQIKSRVILKILSQVQSKYGDYDGLDTLHRVPTEEAFKTLLSFQGVGPKTASCVVLFCLERESFAVDTHVFRISKLLGWVPRGETDREKAQAHLETKVPDEMKYALHILMVQHGKVCGECKAKKEVGAKCKLRDAFREKGGVKDEEERAREVKEEGLQED</sequence>
<dbReference type="Gene3D" id="1.10.340.30">
    <property type="entry name" value="Hypothetical protein, domain 2"/>
    <property type="match status" value="1"/>
</dbReference>
<comment type="caution">
    <text evidence="3">The sequence shown here is derived from an EMBL/GenBank/DDBJ whole genome shotgun (WGS) entry which is preliminary data.</text>
</comment>
<dbReference type="SMART" id="SM00478">
    <property type="entry name" value="ENDO3c"/>
    <property type="match status" value="1"/>
</dbReference>
<feature type="compositionally biased region" description="Basic and acidic residues" evidence="1">
    <location>
        <begin position="15"/>
        <end position="29"/>
    </location>
</feature>
<feature type="region of interest" description="Disordered" evidence="1">
    <location>
        <begin position="1"/>
        <end position="101"/>
    </location>
</feature>
<gene>
    <name evidence="3" type="ORF">UCRPC4_g00996</name>
</gene>
<dbReference type="InterPro" id="IPR003265">
    <property type="entry name" value="HhH-GPD_domain"/>
</dbReference>
<dbReference type="InterPro" id="IPR023170">
    <property type="entry name" value="HhH_base_excis_C"/>
</dbReference>
<feature type="compositionally biased region" description="Basic residues" evidence="1">
    <location>
        <begin position="56"/>
        <end position="69"/>
    </location>
</feature>
<accession>A0A0G2EZK4</accession>
<reference evidence="3 4" key="1">
    <citation type="submission" date="2015-05" db="EMBL/GenBank/DDBJ databases">
        <title>Distinctive expansion of gene families associated with plant cell wall degradation and secondary metabolism in the genomes of grapevine trunk pathogens.</title>
        <authorList>
            <person name="Lawrence D.P."/>
            <person name="Travadon R."/>
            <person name="Rolshausen P.E."/>
            <person name="Baumgartner K."/>
        </authorList>
    </citation>
    <scope>NUCLEOTIDE SEQUENCE [LARGE SCALE GENOMIC DNA]</scope>
    <source>
        <strain evidence="3">UCRPC4</strain>
    </source>
</reference>
<dbReference type="Proteomes" id="UP000053317">
    <property type="component" value="Unassembled WGS sequence"/>
</dbReference>
<proteinExistence type="predicted"/>
<feature type="compositionally biased region" description="Low complexity" evidence="1">
    <location>
        <begin position="92"/>
        <end position="101"/>
    </location>
</feature>
<dbReference type="InterPro" id="IPR011257">
    <property type="entry name" value="DNA_glycosylase"/>
</dbReference>
<dbReference type="SUPFAM" id="SSF48150">
    <property type="entry name" value="DNA-glycosylase"/>
    <property type="match status" value="1"/>
</dbReference>
<evidence type="ECO:0000313" key="4">
    <source>
        <dbReference type="Proteomes" id="UP000053317"/>
    </source>
</evidence>
<dbReference type="CDD" id="cd00056">
    <property type="entry name" value="ENDO3c"/>
    <property type="match status" value="1"/>
</dbReference>
<dbReference type="Pfam" id="PF00730">
    <property type="entry name" value="HhH-GPD"/>
    <property type="match status" value="1"/>
</dbReference>
<dbReference type="GO" id="GO:0006285">
    <property type="term" value="P:base-excision repair, AP site formation"/>
    <property type="evidence" value="ECO:0007669"/>
    <property type="project" value="UniProtKB-ARBA"/>
</dbReference>
<dbReference type="OrthoDB" id="5607at2759"/>
<dbReference type="PANTHER" id="PTHR47203:SF1">
    <property type="entry name" value="HYPOTHETICAL BASE EXCISION DNA REPAIR PROTEIN (EUROFUNG)"/>
    <property type="match status" value="1"/>
</dbReference>
<protein>
    <submittedName>
        <fullName evidence="3">Putative base excision dna repair protein</fullName>
    </submittedName>
</protein>
<name>A0A0G2EZK4_PHACM</name>
<dbReference type="PANTHER" id="PTHR47203">
    <property type="match status" value="1"/>
</dbReference>
<dbReference type="Gene3D" id="1.10.1670.10">
    <property type="entry name" value="Helix-hairpin-Helix base-excision DNA repair enzymes (C-terminal)"/>
    <property type="match status" value="1"/>
</dbReference>
<dbReference type="EMBL" id="LCWF01000023">
    <property type="protein sequence ID" value="KKY27554.1"/>
    <property type="molecule type" value="Genomic_DNA"/>
</dbReference>
<feature type="region of interest" description="Disordered" evidence="1">
    <location>
        <begin position="360"/>
        <end position="381"/>
    </location>
</feature>
<evidence type="ECO:0000256" key="1">
    <source>
        <dbReference type="SAM" id="MobiDB-lite"/>
    </source>
</evidence>
<keyword evidence="4" id="KW-1185">Reference proteome</keyword>